<dbReference type="AlphaFoldDB" id="A0A5B8LIL3"/>
<reference evidence="2 3" key="1">
    <citation type="submission" date="2019-07" db="EMBL/GenBank/DDBJ databases">
        <title>Full genome sequence of Sphingomonas sp. 4R-6-7(HKS19).</title>
        <authorList>
            <person name="Im W.-T."/>
        </authorList>
    </citation>
    <scope>NUCLEOTIDE SEQUENCE [LARGE SCALE GENOMIC DNA]</scope>
    <source>
        <strain evidence="2 3">HKS19</strain>
    </source>
</reference>
<evidence type="ECO:0000313" key="2">
    <source>
        <dbReference type="EMBL" id="QDZ07931.1"/>
    </source>
</evidence>
<gene>
    <name evidence="2" type="ORF">FPZ24_10900</name>
</gene>
<dbReference type="KEGG" id="spai:FPZ24_10900"/>
<evidence type="ECO:0000256" key="1">
    <source>
        <dbReference type="ARBA" id="ARBA00007613"/>
    </source>
</evidence>
<comment type="similarity">
    <text evidence="1">Belongs to the outer membrane factor (OMF) (TC 1.B.17) family.</text>
</comment>
<dbReference type="InterPro" id="IPR003423">
    <property type="entry name" value="OMP_efflux"/>
</dbReference>
<dbReference type="EMBL" id="CP042306">
    <property type="protein sequence ID" value="QDZ07931.1"/>
    <property type="molecule type" value="Genomic_DNA"/>
</dbReference>
<dbReference type="GO" id="GO:0015562">
    <property type="term" value="F:efflux transmembrane transporter activity"/>
    <property type="evidence" value="ECO:0007669"/>
    <property type="project" value="InterPro"/>
</dbReference>
<dbReference type="Gene3D" id="1.20.1600.10">
    <property type="entry name" value="Outer membrane efflux proteins (OEP)"/>
    <property type="match status" value="1"/>
</dbReference>
<dbReference type="PROSITE" id="PS51257">
    <property type="entry name" value="PROKAR_LIPOPROTEIN"/>
    <property type="match status" value="1"/>
</dbReference>
<keyword evidence="3" id="KW-1185">Reference proteome</keyword>
<evidence type="ECO:0000313" key="3">
    <source>
        <dbReference type="Proteomes" id="UP000315673"/>
    </source>
</evidence>
<dbReference type="InterPro" id="IPR010131">
    <property type="entry name" value="MdtP/NodT-like"/>
</dbReference>
<dbReference type="SUPFAM" id="SSF56954">
    <property type="entry name" value="Outer membrane efflux proteins (OEP)"/>
    <property type="match status" value="1"/>
</dbReference>
<dbReference type="Pfam" id="PF02321">
    <property type="entry name" value="OEP"/>
    <property type="match status" value="1"/>
</dbReference>
<name>A0A5B8LIL3_9SPHN</name>
<proteinExistence type="inferred from homology"/>
<dbReference type="OrthoDB" id="9791261at2"/>
<organism evidence="2 3">
    <name type="scientific">Sphingomonas panacisoli</name>
    <dbReference type="NCBI Taxonomy" id="1813879"/>
    <lineage>
        <taxon>Bacteria</taxon>
        <taxon>Pseudomonadati</taxon>
        <taxon>Pseudomonadota</taxon>
        <taxon>Alphaproteobacteria</taxon>
        <taxon>Sphingomonadales</taxon>
        <taxon>Sphingomonadaceae</taxon>
        <taxon>Sphingomonas</taxon>
    </lineage>
</organism>
<accession>A0A5B8LIL3</accession>
<sequence length="448" mass="47761">MKRALLALALTGSVLSGCASYQRSPLRPASDVLAAPDPAILSADASKIDRPYLTPQAIDLSQPLTPNALAVIAVLENPDLKAQRAKSGVTDAQAFSARLLPDPTFGANFDKILSGPDVFNAFGAQLGFDLNAIRTARVTRESGEAAKRQVRLDLAWAEWQTAGQARLLGVRVLALTEQLNIAREAAASALRLFEAAQRAAGRGDVAASELDTRRQALVDSSSKARTAESDLATARGELNKTLGLPPEVEVKLAPPAASPVPPDSATLVAQALERRLDLQALRAGYGVAEADLHKAVLEQFPNLSLTIAGARDTANNYTVGPAIGFALPLWNRNRGAIAVATATREQLKAEYDARLFQTRAEIDTAIKGLRALRRQRTELAGQLPALQKYADATERAAKRGDLSLATADTALQAIRDRRLALLQIDQQIAEQTIALELLSGGPSEGWTR</sequence>
<dbReference type="Proteomes" id="UP000315673">
    <property type="component" value="Chromosome"/>
</dbReference>
<dbReference type="RefSeq" id="WP_146571912.1">
    <property type="nucleotide sequence ID" value="NZ_CP042306.1"/>
</dbReference>
<protein>
    <submittedName>
        <fullName evidence="2">TolC family protein</fullName>
    </submittedName>
</protein>
<dbReference type="PANTHER" id="PTHR30203:SF24">
    <property type="entry name" value="BLR4935 PROTEIN"/>
    <property type="match status" value="1"/>
</dbReference>
<dbReference type="PANTHER" id="PTHR30203">
    <property type="entry name" value="OUTER MEMBRANE CATION EFFLUX PROTEIN"/>
    <property type="match status" value="1"/>
</dbReference>